<protein>
    <submittedName>
        <fullName evidence="1">Carbohydrate ABC transporter substrate-binding protein</fullName>
    </submittedName>
</protein>
<sequence>MRKMNGKRFILGLMALMLCLTMCAPAFASTGDRVLMHETTLDGFLPMVVQAVVPCGDGFIIVKYSDTDVVVERYADAQAEPEIFVLDDETRMENGGIYVNPWFSWNGELYGFECKDSYTEESTTSKVLLWHVKLEDGKVILEDSGLPVDLSDVTAGEDGAQNLLDFSGLFTMDDSLIINVWVDEETYRLKRIDLNTGVCAETEIEGPVTEMVPGREGTVLITRSDWNPDTALNTVKVSSLNLKNGEIQEKTVIDGLENEYIHPCYDRNRDAMYIIKEGELWAVPQFDMEGAEAVNDCPRNGDGAILLPGGFEVIWEFDTVMLRNTDPSQRGSVVLRVSDRGDGMTMNETVYAMNNKRGDVSVIVQSDWRKEPDVVQAMLNRDSSTDIYSLRSDDSEFAALYTRGYLPDLSSNEKIVESTNRLYPYIRDMVMQDGKIIGVPVCFVGDAVGIHMEAWEELGGTAEELPKTWNQFFDWLETLPKKLEGKNVSLCDMWETKGYFRGGILKTMLDQYEIRMEKKGEKDYYFATPELCELVRRLDGLDYEALGIREDDEENMYEDEERTPLLQNGTSTLIQNGDAYVPLTLSFSEEEEPVLPVQVSVAFMNPYCEHPEEAMEFLALAADSMHGMEQYAAYTDKTEPIRSSDYEDEVRWYRSEIENLKERIEKAEDGEEREMLQEQLQIGEEGLEYTEKHSWMISGEQIERYQKWQEYFKTRMYSFVNILLNGDGEDDSSEYDRFFHESIGMNPEELLGTLDTKVRMIRMESN</sequence>
<gene>
    <name evidence="1" type="ORF">JYE49_09455</name>
</gene>
<accession>A0AC61MUR3</accession>
<reference evidence="1" key="1">
    <citation type="submission" date="2021-01" db="EMBL/GenBank/DDBJ databases">
        <title>Complete genome sequence of Clostridiales bacterium R-7.</title>
        <authorList>
            <person name="Mahoney-Kurpe S.C."/>
            <person name="Palevich N."/>
            <person name="Koike S."/>
            <person name="Moon C.D."/>
            <person name="Attwood G.T."/>
        </authorList>
    </citation>
    <scope>NUCLEOTIDE SEQUENCE</scope>
    <source>
        <strain evidence="1">R-7</strain>
    </source>
</reference>
<organism evidence="1 2">
    <name type="scientific">Aristaeella hokkaidonensis</name>
    <dbReference type="NCBI Taxonomy" id="3046382"/>
    <lineage>
        <taxon>Bacteria</taxon>
        <taxon>Bacillati</taxon>
        <taxon>Bacillota</taxon>
        <taxon>Clostridia</taxon>
        <taxon>Eubacteriales</taxon>
        <taxon>Aristaeellaceae</taxon>
        <taxon>Aristaeella</taxon>
    </lineage>
</organism>
<proteinExistence type="predicted"/>
<evidence type="ECO:0000313" key="1">
    <source>
        <dbReference type="EMBL" id="QUC66095.1"/>
    </source>
</evidence>
<name>A0AC61MUR3_9FIRM</name>
<dbReference type="EMBL" id="CP068393">
    <property type="protein sequence ID" value="QUC66095.1"/>
    <property type="molecule type" value="Genomic_DNA"/>
</dbReference>
<evidence type="ECO:0000313" key="2">
    <source>
        <dbReference type="Proteomes" id="UP000682782"/>
    </source>
</evidence>
<keyword evidence="2" id="KW-1185">Reference proteome</keyword>
<dbReference type="Proteomes" id="UP000682782">
    <property type="component" value="Chromosome"/>
</dbReference>